<name>A0A252F7S1_9FIRM</name>
<keyword evidence="1" id="KW-0812">Transmembrane</keyword>
<organism evidence="2 3">
    <name type="scientific">Butyricicoccus porcorum</name>
    <dbReference type="NCBI Taxonomy" id="1945634"/>
    <lineage>
        <taxon>Bacteria</taxon>
        <taxon>Bacillati</taxon>
        <taxon>Bacillota</taxon>
        <taxon>Clostridia</taxon>
        <taxon>Eubacteriales</taxon>
        <taxon>Butyricicoccaceae</taxon>
        <taxon>Butyricicoccus</taxon>
    </lineage>
</organism>
<protein>
    <recommendedName>
        <fullName evidence="4">DUF975 family protein</fullName>
    </recommendedName>
</protein>
<dbReference type="InterPro" id="IPR010380">
    <property type="entry name" value="DUF975"/>
</dbReference>
<dbReference type="PANTHER" id="PTHR40076:SF1">
    <property type="entry name" value="MEMBRANE PROTEIN"/>
    <property type="match status" value="1"/>
</dbReference>
<dbReference type="Pfam" id="PF06161">
    <property type="entry name" value="DUF975"/>
    <property type="match status" value="1"/>
</dbReference>
<dbReference type="OrthoDB" id="9784844at2"/>
<dbReference type="Proteomes" id="UP000194903">
    <property type="component" value="Unassembled WGS sequence"/>
</dbReference>
<dbReference type="EMBL" id="NHOC01000001">
    <property type="protein sequence ID" value="OUM21796.1"/>
    <property type="molecule type" value="Genomic_DNA"/>
</dbReference>
<feature type="transmembrane region" description="Helical" evidence="1">
    <location>
        <begin position="73"/>
        <end position="92"/>
    </location>
</feature>
<dbReference type="PANTHER" id="PTHR40076">
    <property type="entry name" value="MEMBRANE PROTEIN-RELATED"/>
    <property type="match status" value="1"/>
</dbReference>
<reference evidence="2 3" key="1">
    <citation type="submission" date="2017-05" db="EMBL/GenBank/DDBJ databases">
        <title>Butyricicoccus porcorum sp. nov. a butyrate-producing bacterium from the swine intestinal tract.</title>
        <authorList>
            <person name="Trachsel J."/>
            <person name="Humphrey S."/>
            <person name="Allen H.K."/>
        </authorList>
    </citation>
    <scope>NUCLEOTIDE SEQUENCE [LARGE SCALE GENOMIC DNA]</scope>
    <source>
        <strain evidence="2">BB10</strain>
    </source>
</reference>
<feature type="transmembrane region" description="Helical" evidence="1">
    <location>
        <begin position="165"/>
        <end position="182"/>
    </location>
</feature>
<keyword evidence="1" id="KW-0472">Membrane</keyword>
<evidence type="ECO:0000256" key="1">
    <source>
        <dbReference type="SAM" id="Phobius"/>
    </source>
</evidence>
<feature type="transmembrane region" description="Helical" evidence="1">
    <location>
        <begin position="132"/>
        <end position="159"/>
    </location>
</feature>
<proteinExistence type="predicted"/>
<evidence type="ECO:0008006" key="4">
    <source>
        <dbReference type="Google" id="ProtNLM"/>
    </source>
</evidence>
<evidence type="ECO:0000313" key="3">
    <source>
        <dbReference type="Proteomes" id="UP000194903"/>
    </source>
</evidence>
<keyword evidence="3" id="KW-1185">Reference proteome</keyword>
<comment type="caution">
    <text evidence="2">The sequence shown here is derived from an EMBL/GenBank/DDBJ whole genome shotgun (WGS) entry which is preliminary data.</text>
</comment>
<evidence type="ECO:0000313" key="2">
    <source>
        <dbReference type="EMBL" id="OUM21796.1"/>
    </source>
</evidence>
<feature type="transmembrane region" description="Helical" evidence="1">
    <location>
        <begin position="36"/>
        <end position="57"/>
    </location>
</feature>
<keyword evidence="1" id="KW-1133">Transmembrane helix</keyword>
<accession>A0A252F7S1</accession>
<feature type="transmembrane region" description="Helical" evidence="1">
    <location>
        <begin position="222"/>
        <end position="245"/>
    </location>
</feature>
<sequence>MVQYYHQGKECCKMIYNASARKQYKAQAREDIRARFWPTMLTVVLEVVPVVLISMIYEVGTQAISGDINSANMGLYFNCMLIYLLATVLIAVPLEFGAKHYFVAQARGQEASPMLVVSCFMSGKKYLTSIKLALGILLYSLGWVVLLSVAIVLIALFALIGSAPLVMIGVVLLIPLSMLITVKVRRYDGAYICMIDTPDASVMQAIRSCAPIFKNHNWELMVFDLSFILWLLFGAVTCGIGMIYVDAYTEIAFVHYFDALCGRTAQPNPPDLSQLTE</sequence>
<dbReference type="AlphaFoldDB" id="A0A252F7S1"/>
<gene>
    <name evidence="2" type="ORF">CBW42_00795</name>
</gene>